<evidence type="ECO:0000256" key="4">
    <source>
        <dbReference type="ARBA" id="ARBA00022741"/>
    </source>
</evidence>
<keyword evidence="2 7" id="KW-0808">Transferase</keyword>
<dbReference type="SUPFAM" id="SSF53613">
    <property type="entry name" value="Ribokinase-like"/>
    <property type="match status" value="1"/>
</dbReference>
<dbReference type="Gene3D" id="3.40.1190.20">
    <property type="match status" value="1"/>
</dbReference>
<evidence type="ECO:0000259" key="10">
    <source>
        <dbReference type="Pfam" id="PF00294"/>
    </source>
</evidence>
<organism evidence="11 12">
    <name type="scientific">Staphylococcus warneri</name>
    <dbReference type="NCBI Taxonomy" id="1292"/>
    <lineage>
        <taxon>Bacteria</taxon>
        <taxon>Bacillati</taxon>
        <taxon>Bacillota</taxon>
        <taxon>Bacilli</taxon>
        <taxon>Bacillales</taxon>
        <taxon>Staphylococcaceae</taxon>
        <taxon>Staphylococcus</taxon>
    </lineage>
</organism>
<evidence type="ECO:0000256" key="1">
    <source>
        <dbReference type="ARBA" id="ARBA00005380"/>
    </source>
</evidence>
<dbReference type="GO" id="GO:0019512">
    <property type="term" value="P:lactose catabolic process via tagatose-6-phosphate"/>
    <property type="evidence" value="ECO:0007669"/>
    <property type="project" value="InterPro"/>
</dbReference>
<dbReference type="STRING" id="1194526.A284_03515"/>
<dbReference type="GO" id="GO:0005524">
    <property type="term" value="F:ATP binding"/>
    <property type="evidence" value="ECO:0007669"/>
    <property type="project" value="UniProtKB-KW"/>
</dbReference>
<dbReference type="PIRSF" id="PIRSF000535">
    <property type="entry name" value="1PFK/6PFK/LacC"/>
    <property type="match status" value="1"/>
</dbReference>
<gene>
    <name evidence="7 11" type="primary">lacC</name>
    <name evidence="11" type="ORF">BU085_02770</name>
</gene>
<keyword evidence="4 7" id="KW-0547">Nucleotide-binding</keyword>
<dbReference type="NCBIfam" id="TIGR01231">
    <property type="entry name" value="lacC"/>
    <property type="match status" value="1"/>
</dbReference>
<dbReference type="GO" id="GO:0008443">
    <property type="term" value="F:phosphofructokinase activity"/>
    <property type="evidence" value="ECO:0007669"/>
    <property type="project" value="TreeGrafter"/>
</dbReference>
<dbReference type="RefSeq" id="WP_107532945.1">
    <property type="nucleotide sequence ID" value="NZ_PZEV01000006.1"/>
</dbReference>
<evidence type="ECO:0000256" key="7">
    <source>
        <dbReference type="HAMAP-Rule" id="MF_01557"/>
    </source>
</evidence>
<dbReference type="InterPro" id="IPR029056">
    <property type="entry name" value="Ribokinase-like"/>
</dbReference>
<comment type="caution">
    <text evidence="11">The sequence shown here is derived from an EMBL/GenBank/DDBJ whole genome shotgun (WGS) entry which is preliminary data.</text>
</comment>
<keyword evidence="3 7" id="KW-0423">Lactose metabolism</keyword>
<evidence type="ECO:0000256" key="8">
    <source>
        <dbReference type="NCBIfam" id="TIGR01231"/>
    </source>
</evidence>
<dbReference type="NCBIfam" id="TIGR03168">
    <property type="entry name" value="1-PFK"/>
    <property type="match status" value="1"/>
</dbReference>
<evidence type="ECO:0000256" key="9">
    <source>
        <dbReference type="PIRNR" id="PIRNR000535"/>
    </source>
</evidence>
<dbReference type="Proteomes" id="UP000240717">
    <property type="component" value="Unassembled WGS sequence"/>
</dbReference>
<name>A0A2T4Q2D0_STAWA</name>
<dbReference type="GO" id="GO:0009024">
    <property type="term" value="F:tagatose-6-phosphate kinase activity"/>
    <property type="evidence" value="ECO:0007669"/>
    <property type="project" value="UniProtKB-UniRule"/>
</dbReference>
<dbReference type="NCBIfam" id="NF010033">
    <property type="entry name" value="PRK13508.1"/>
    <property type="match status" value="1"/>
</dbReference>
<reference evidence="11 12" key="1">
    <citation type="journal article" date="2016" name="Front. Microbiol.">
        <title>Comprehensive Phylogenetic Analysis of Bovine Non-aureus Staphylococci Species Based on Whole-Genome Sequencing.</title>
        <authorList>
            <person name="Naushad S."/>
            <person name="Barkema H.W."/>
            <person name="Luby C."/>
            <person name="Condas L.A."/>
            <person name="Nobrega D.B."/>
            <person name="Carson D.A."/>
            <person name="De Buck J."/>
        </authorList>
    </citation>
    <scope>NUCLEOTIDE SEQUENCE [LARGE SCALE GENOMIC DNA]</scope>
    <source>
        <strain evidence="11 12">SNUC 2993</strain>
    </source>
</reference>
<evidence type="ECO:0000313" key="11">
    <source>
        <dbReference type="EMBL" id="PTI51990.1"/>
    </source>
</evidence>
<dbReference type="GO" id="GO:0005829">
    <property type="term" value="C:cytosol"/>
    <property type="evidence" value="ECO:0007669"/>
    <property type="project" value="TreeGrafter"/>
</dbReference>
<comment type="similarity">
    <text evidence="7 9">Belongs to the carbohydrate kinase PfkB family. LacC subfamily.</text>
</comment>
<dbReference type="PROSITE" id="PS00584">
    <property type="entry name" value="PFKB_KINASES_2"/>
    <property type="match status" value="1"/>
</dbReference>
<dbReference type="PANTHER" id="PTHR46566:SF5">
    <property type="entry name" value="1-PHOSPHOFRUCTOKINASE"/>
    <property type="match status" value="1"/>
</dbReference>
<comment type="similarity">
    <text evidence="1">Belongs to the carbohydrate kinase pfkB family.</text>
</comment>
<dbReference type="EMBL" id="PZEV01000006">
    <property type="protein sequence ID" value="PTI51990.1"/>
    <property type="molecule type" value="Genomic_DNA"/>
</dbReference>
<dbReference type="GO" id="GO:0044281">
    <property type="term" value="P:small molecule metabolic process"/>
    <property type="evidence" value="ECO:0007669"/>
    <property type="project" value="UniProtKB-ARBA"/>
</dbReference>
<dbReference type="GO" id="GO:2001059">
    <property type="term" value="P:D-tagatose 6-phosphate catabolic process"/>
    <property type="evidence" value="ECO:0007669"/>
    <property type="project" value="UniProtKB-UniRule"/>
</dbReference>
<evidence type="ECO:0000256" key="6">
    <source>
        <dbReference type="ARBA" id="ARBA00022840"/>
    </source>
</evidence>
<dbReference type="PANTHER" id="PTHR46566">
    <property type="entry name" value="1-PHOSPHOFRUCTOKINASE-RELATED"/>
    <property type="match status" value="1"/>
</dbReference>
<evidence type="ECO:0000313" key="12">
    <source>
        <dbReference type="Proteomes" id="UP000240717"/>
    </source>
</evidence>
<keyword evidence="6 7" id="KW-0067">ATP-binding</keyword>
<comment type="catalytic activity">
    <reaction evidence="7 9">
        <text>D-tagatofuranose 6-phosphate + ATP = D-tagatofuranose 1,6-bisphosphate + ADP + H(+)</text>
        <dbReference type="Rhea" id="RHEA:12420"/>
        <dbReference type="ChEBI" id="CHEBI:15378"/>
        <dbReference type="ChEBI" id="CHEBI:30616"/>
        <dbReference type="ChEBI" id="CHEBI:58694"/>
        <dbReference type="ChEBI" id="CHEBI:58695"/>
        <dbReference type="ChEBI" id="CHEBI:456216"/>
        <dbReference type="EC" id="2.7.1.144"/>
    </reaction>
</comment>
<dbReference type="EC" id="2.7.1.144" evidence="7 8"/>
<comment type="pathway">
    <text evidence="7 9">Carbohydrate metabolism; D-tagatose 6-phosphate degradation; D-glyceraldehyde 3-phosphate and glycerone phosphate from D-tagatose 6-phosphate: step 1/2.</text>
</comment>
<evidence type="ECO:0000256" key="3">
    <source>
        <dbReference type="ARBA" id="ARBA00022736"/>
    </source>
</evidence>
<dbReference type="InterPro" id="IPR005926">
    <property type="entry name" value="LacC"/>
</dbReference>
<dbReference type="InterPro" id="IPR017583">
    <property type="entry name" value="Tagatose/fructose_Pkinase"/>
</dbReference>
<dbReference type="PROSITE" id="PS00583">
    <property type="entry name" value="PFKB_KINASES_1"/>
    <property type="match status" value="1"/>
</dbReference>
<dbReference type="InterPro" id="IPR011611">
    <property type="entry name" value="PfkB_dom"/>
</dbReference>
<dbReference type="Pfam" id="PF00294">
    <property type="entry name" value="PfkB"/>
    <property type="match status" value="1"/>
</dbReference>
<dbReference type="FunFam" id="3.40.1190.20:FF:000001">
    <property type="entry name" value="Phosphofructokinase"/>
    <property type="match status" value="1"/>
</dbReference>
<keyword evidence="5 7" id="KW-0418">Kinase</keyword>
<dbReference type="CDD" id="cd01164">
    <property type="entry name" value="FruK_PfkB_like"/>
    <property type="match status" value="1"/>
</dbReference>
<protein>
    <recommendedName>
        <fullName evidence="7 8">Tagatose-6-phosphate kinase</fullName>
        <ecNumber evidence="7 8">2.7.1.144</ecNumber>
    </recommendedName>
    <alternativeName>
        <fullName evidence="7">Phosphotagatokinase</fullName>
    </alternativeName>
</protein>
<dbReference type="AlphaFoldDB" id="A0A2T4Q2D0"/>
<proteinExistence type="inferred from homology"/>
<evidence type="ECO:0000256" key="2">
    <source>
        <dbReference type="ARBA" id="ARBA00022679"/>
    </source>
</evidence>
<evidence type="ECO:0000256" key="5">
    <source>
        <dbReference type="ARBA" id="ARBA00022777"/>
    </source>
</evidence>
<dbReference type="InterPro" id="IPR002173">
    <property type="entry name" value="Carboh/pur_kinase_PfkB_CS"/>
</dbReference>
<dbReference type="HAMAP" id="MF_01557">
    <property type="entry name" value="LacC"/>
    <property type="match status" value="1"/>
</dbReference>
<accession>A0A2T4Q2D0</accession>
<dbReference type="UniPathway" id="UPA00704">
    <property type="reaction ID" value="UER00715"/>
</dbReference>
<sequence length="310" mass="34152">MILTLTLNPSVDISYAIEAFHLDTVNRVSNIDKTAGGKGLNVTRVLSQVGEPVTASGLLGGPLGDFIENQLDDSQIKHSFFKINEPTRNCIAVLHQGKQTEILEQGPTISKEEGANFLKHVDTLIKKIDVVAISGSLPKGLNQDYYSKIIEKCHEHQLPVILDSSGDTLMTSIHSSFKPTVIKPNIDELYQLLNQPVDERIEGLKKALNNPIFNDIEWVIVSLGAKGMFAKHHNQFYKVNIPSIEVLNPVGSGDSTVAGIASALLNRESDEQLLKKANTLGMLNAQESRTGYVNLNNYDDLYHQIELLEV</sequence>
<feature type="domain" description="Carbohydrate kinase PfkB" evidence="10">
    <location>
        <begin position="7"/>
        <end position="292"/>
    </location>
</feature>